<dbReference type="Proteomes" id="UP001604282">
    <property type="component" value="Unassembled WGS sequence"/>
</dbReference>
<feature type="compositionally biased region" description="Pro residues" evidence="1">
    <location>
        <begin position="288"/>
        <end position="312"/>
    </location>
</feature>
<evidence type="ECO:0000313" key="3">
    <source>
        <dbReference type="EMBL" id="MFG3190283.1"/>
    </source>
</evidence>
<reference evidence="3 4" key="1">
    <citation type="submission" date="2024-10" db="EMBL/GenBank/DDBJ databases">
        <title>The Natural Products Discovery Center: Release of the First 8490 Sequenced Strains for Exploring Actinobacteria Biosynthetic Diversity.</title>
        <authorList>
            <person name="Kalkreuter E."/>
            <person name="Kautsar S.A."/>
            <person name="Yang D."/>
            <person name="Bader C.D."/>
            <person name="Teijaro C.N."/>
            <person name="Fluegel L."/>
            <person name="Davis C.M."/>
            <person name="Simpson J.R."/>
            <person name="Lauterbach L."/>
            <person name="Steele A.D."/>
            <person name="Gui C."/>
            <person name="Meng S."/>
            <person name="Li G."/>
            <person name="Viehrig K."/>
            <person name="Ye F."/>
            <person name="Su P."/>
            <person name="Kiefer A.F."/>
            <person name="Nichols A."/>
            <person name="Cepeda A.J."/>
            <person name="Yan W."/>
            <person name="Fan B."/>
            <person name="Jiang Y."/>
            <person name="Adhikari A."/>
            <person name="Zheng C.-J."/>
            <person name="Schuster L."/>
            <person name="Cowan T.M."/>
            <person name="Smanski M.J."/>
            <person name="Chevrette M.G."/>
            <person name="De Carvalho L.P.S."/>
            <person name="Shen B."/>
        </authorList>
    </citation>
    <scope>NUCLEOTIDE SEQUENCE [LARGE SCALE GENOMIC DNA]</scope>
    <source>
        <strain evidence="3 4">NPDC048229</strain>
    </source>
</reference>
<evidence type="ECO:0000256" key="2">
    <source>
        <dbReference type="SAM" id="Phobius"/>
    </source>
</evidence>
<keyword evidence="2" id="KW-0812">Transmembrane</keyword>
<name>A0ABW7BT00_9ACTN</name>
<feature type="transmembrane region" description="Helical" evidence="2">
    <location>
        <begin position="263"/>
        <end position="282"/>
    </location>
</feature>
<protein>
    <recommendedName>
        <fullName evidence="5">Integral membrane protein</fullName>
    </recommendedName>
</protein>
<dbReference type="EMBL" id="JBICZW010000008">
    <property type="protein sequence ID" value="MFG3190283.1"/>
    <property type="molecule type" value="Genomic_DNA"/>
</dbReference>
<sequence length="312" mass="32835">MAVFALISAGGILLDDRTLAGTPIWSKPFKFAVSFVAYCLSLSWMLSLLPRGRRAGWWAGTVVTAAGVLEMVLITLQVVRGRQSHFNQETPFDAAVFQAMGLTVVVLWIGSLVIAVLLLRTRFLDPATAWTVRLSSLIALVGAAVGFLMTRPTSAQLAADDPPIVGAHSVGVPDGGPSLPVTGWAATGGDLRVAHFFGMHALQLLPLLLLALTTLAPRLPRLADPRVRLRLVLTTAAAYAATLALLIWQALRGQPLHHPDTTTLTTAAAIALLTAATTLLSLRGASPSPSPSPSPHPHPSPDPAPQPPTLTP</sequence>
<feature type="region of interest" description="Disordered" evidence="1">
    <location>
        <begin position="282"/>
        <end position="312"/>
    </location>
</feature>
<accession>A0ABW7BT00</accession>
<feature type="transmembrane region" description="Helical" evidence="2">
    <location>
        <begin position="130"/>
        <end position="149"/>
    </location>
</feature>
<organism evidence="3 4">
    <name type="scientific">Streptomyces omiyaensis</name>
    <dbReference type="NCBI Taxonomy" id="68247"/>
    <lineage>
        <taxon>Bacteria</taxon>
        <taxon>Bacillati</taxon>
        <taxon>Actinomycetota</taxon>
        <taxon>Actinomycetes</taxon>
        <taxon>Kitasatosporales</taxon>
        <taxon>Streptomycetaceae</taxon>
        <taxon>Streptomyces</taxon>
    </lineage>
</organism>
<feature type="transmembrane region" description="Helical" evidence="2">
    <location>
        <begin position="231"/>
        <end position="251"/>
    </location>
</feature>
<keyword evidence="2" id="KW-0472">Membrane</keyword>
<feature type="transmembrane region" description="Helical" evidence="2">
    <location>
        <begin position="201"/>
        <end position="219"/>
    </location>
</feature>
<comment type="caution">
    <text evidence="3">The sequence shown here is derived from an EMBL/GenBank/DDBJ whole genome shotgun (WGS) entry which is preliminary data.</text>
</comment>
<evidence type="ECO:0000256" key="1">
    <source>
        <dbReference type="SAM" id="MobiDB-lite"/>
    </source>
</evidence>
<evidence type="ECO:0008006" key="5">
    <source>
        <dbReference type="Google" id="ProtNLM"/>
    </source>
</evidence>
<proteinExistence type="predicted"/>
<keyword evidence="4" id="KW-1185">Reference proteome</keyword>
<gene>
    <name evidence="3" type="ORF">ACGFYS_15245</name>
</gene>
<keyword evidence="2" id="KW-1133">Transmembrane helix</keyword>
<feature type="transmembrane region" description="Helical" evidence="2">
    <location>
        <begin position="30"/>
        <end position="49"/>
    </location>
</feature>
<evidence type="ECO:0000313" key="4">
    <source>
        <dbReference type="Proteomes" id="UP001604282"/>
    </source>
</evidence>
<feature type="transmembrane region" description="Helical" evidence="2">
    <location>
        <begin position="56"/>
        <end position="76"/>
    </location>
</feature>
<feature type="transmembrane region" description="Helical" evidence="2">
    <location>
        <begin position="96"/>
        <end position="118"/>
    </location>
</feature>
<dbReference type="RefSeq" id="WP_392882306.1">
    <property type="nucleotide sequence ID" value="NZ_JBICZW010000008.1"/>
</dbReference>